<organism evidence="2 3">
    <name type="scientific">Mya arenaria</name>
    <name type="common">Soft-shell clam</name>
    <dbReference type="NCBI Taxonomy" id="6604"/>
    <lineage>
        <taxon>Eukaryota</taxon>
        <taxon>Metazoa</taxon>
        <taxon>Spiralia</taxon>
        <taxon>Lophotrochozoa</taxon>
        <taxon>Mollusca</taxon>
        <taxon>Bivalvia</taxon>
        <taxon>Autobranchia</taxon>
        <taxon>Heteroconchia</taxon>
        <taxon>Euheterodonta</taxon>
        <taxon>Imparidentia</taxon>
        <taxon>Neoheterodontei</taxon>
        <taxon>Myida</taxon>
        <taxon>Myoidea</taxon>
        <taxon>Myidae</taxon>
        <taxon>Mya</taxon>
    </lineage>
</organism>
<reference evidence="2" key="1">
    <citation type="submission" date="2022-11" db="EMBL/GenBank/DDBJ databases">
        <title>Centuries of genome instability and evolution in soft-shell clam transmissible cancer (bioRxiv).</title>
        <authorList>
            <person name="Hart S.F.M."/>
            <person name="Yonemitsu M.A."/>
            <person name="Giersch R.M."/>
            <person name="Beal B.F."/>
            <person name="Arriagada G."/>
            <person name="Davis B.W."/>
            <person name="Ostrander E.A."/>
            <person name="Goff S.P."/>
            <person name="Metzger M.J."/>
        </authorList>
    </citation>
    <scope>NUCLEOTIDE SEQUENCE</scope>
    <source>
        <strain evidence="2">MELC-2E11</strain>
        <tissue evidence="2">Siphon/mantle</tissue>
    </source>
</reference>
<evidence type="ECO:0000313" key="3">
    <source>
        <dbReference type="Proteomes" id="UP001164746"/>
    </source>
</evidence>
<dbReference type="EMBL" id="CP111015">
    <property type="protein sequence ID" value="WAR03569.1"/>
    <property type="molecule type" value="Genomic_DNA"/>
</dbReference>
<evidence type="ECO:0000313" key="2">
    <source>
        <dbReference type="EMBL" id="WAR03569.1"/>
    </source>
</evidence>
<gene>
    <name evidence="2" type="ORF">MAR_010127</name>
</gene>
<evidence type="ECO:0000256" key="1">
    <source>
        <dbReference type="SAM" id="MobiDB-lite"/>
    </source>
</evidence>
<feature type="region of interest" description="Disordered" evidence="1">
    <location>
        <begin position="57"/>
        <end position="97"/>
    </location>
</feature>
<proteinExistence type="predicted"/>
<name>A0ABY7E2Y9_MYAAR</name>
<feature type="compositionally biased region" description="Basic and acidic residues" evidence="1">
    <location>
        <begin position="57"/>
        <end position="70"/>
    </location>
</feature>
<protein>
    <submittedName>
        <fullName evidence="2">Uncharacterized protein</fullName>
    </submittedName>
</protein>
<keyword evidence="3" id="KW-1185">Reference proteome</keyword>
<accession>A0ABY7E2Y9</accession>
<sequence>MKYAATEAAIAKAEEKAEIEEKEKIRSAAKTRRMAEIDVDLSLLTHKKEVAAMKTEVETLENMSKKDNESHASASWRMLSPENANSRNKKPFKKGDNLKAEAGAKDFTQYLLRKDLLLIKMTYFNDTADSFQPRNFF</sequence>
<dbReference type="Proteomes" id="UP001164746">
    <property type="component" value="Chromosome 4"/>
</dbReference>